<dbReference type="InterPro" id="IPR005490">
    <property type="entry name" value="LD_TPept_cat_dom"/>
</dbReference>
<evidence type="ECO:0000256" key="3">
    <source>
        <dbReference type="ARBA" id="ARBA00022679"/>
    </source>
</evidence>
<proteinExistence type="inferred from homology"/>
<dbReference type="Pfam" id="PF03734">
    <property type="entry name" value="YkuD"/>
    <property type="match status" value="1"/>
</dbReference>
<dbReference type="UniPathway" id="UPA00219"/>
<gene>
    <name evidence="9" type="ORF">E2I14_01620</name>
</gene>
<organism evidence="9 10">
    <name type="scientific">Sapientia aquatica</name>
    <dbReference type="NCBI Taxonomy" id="1549640"/>
    <lineage>
        <taxon>Bacteria</taxon>
        <taxon>Pseudomonadati</taxon>
        <taxon>Pseudomonadota</taxon>
        <taxon>Betaproteobacteria</taxon>
        <taxon>Burkholderiales</taxon>
        <taxon>Oxalobacteraceae</taxon>
        <taxon>Sapientia</taxon>
    </lineage>
</organism>
<reference evidence="9 10" key="1">
    <citation type="submission" date="2019-03" db="EMBL/GenBank/DDBJ databases">
        <title>Sapientia aquatica gen. nov., sp. nov., isolated from a crater lake.</title>
        <authorList>
            <person name="Felfoldi T."/>
            <person name="Szabo A."/>
            <person name="Toth E."/>
            <person name="Schumann P."/>
            <person name="Keki Z."/>
            <person name="Marialigeti K."/>
            <person name="Mathe I."/>
        </authorList>
    </citation>
    <scope>NUCLEOTIDE SEQUENCE [LARGE SCALE GENOMIC DNA]</scope>
    <source>
        <strain evidence="9 10">SA-152</strain>
    </source>
</reference>
<sequence length="383" mass="42940">MSPPTAISSTAAASTSAPDPDAMLIEVYKLLAQNKLNAAQALADKLVAAYPTFRLGYLVQGDLLMMHNFPVTTFGAAKNAPPDKLKDLRDEARARIKSLSERPNPNLVPRAVLQLRDDQKHVLVVDANRSRLYVYENQAGKLKFVSDYYMTQGKLGVEKIKEGDQKTPLGVYYITSHLPGSKLSDFYGAGALPINYPNEWDKVNGRSGKGIWLHGTPSDSFSRPPLASDGCIVLTNPDLQKISETVEIGKTPVVISEHVEFVTPAKWNEERDSATKLINDWRLDVESKSDSRWLNNYSSKFRSPQGDSLSVWFDKQQALFAGTADLSIKLSDVTVFYYPGKENLLVSTFTQESRFGKNRNVTRKRQYWAKEANRWKIIYEVVI</sequence>
<dbReference type="Pfam" id="PF24125">
    <property type="entry name" value="Cds6_C"/>
    <property type="match status" value="1"/>
</dbReference>
<dbReference type="GO" id="GO:0004180">
    <property type="term" value="F:carboxypeptidase activity"/>
    <property type="evidence" value="ECO:0007669"/>
    <property type="project" value="UniProtKB-ARBA"/>
</dbReference>
<keyword evidence="10" id="KW-1185">Reference proteome</keyword>
<dbReference type="CDD" id="cd16913">
    <property type="entry name" value="YkuD_like"/>
    <property type="match status" value="1"/>
</dbReference>
<evidence type="ECO:0000313" key="10">
    <source>
        <dbReference type="Proteomes" id="UP000294829"/>
    </source>
</evidence>
<feature type="domain" description="L,D-TPase catalytic" evidence="8">
    <location>
        <begin position="121"/>
        <end position="256"/>
    </location>
</feature>
<dbReference type="GO" id="GO:0008360">
    <property type="term" value="P:regulation of cell shape"/>
    <property type="evidence" value="ECO:0007669"/>
    <property type="project" value="UniProtKB-UniRule"/>
</dbReference>
<feature type="active site" description="Proton donor/acceptor" evidence="7">
    <location>
        <position position="214"/>
    </location>
</feature>
<dbReference type="InterPro" id="IPR038063">
    <property type="entry name" value="Transpep_catalytic_dom"/>
</dbReference>
<dbReference type="EMBL" id="SMYL01000001">
    <property type="protein sequence ID" value="TDK68755.1"/>
    <property type="molecule type" value="Genomic_DNA"/>
</dbReference>
<accession>A0A4R5W8U6</accession>
<dbReference type="SUPFAM" id="SSF141523">
    <property type="entry name" value="L,D-transpeptidase catalytic domain-like"/>
    <property type="match status" value="1"/>
</dbReference>
<evidence type="ECO:0000256" key="7">
    <source>
        <dbReference type="PROSITE-ProRule" id="PRU01373"/>
    </source>
</evidence>
<protein>
    <recommendedName>
        <fullName evidence="8">L,D-TPase catalytic domain-containing protein</fullName>
    </recommendedName>
</protein>
<dbReference type="InterPro" id="IPR056203">
    <property type="entry name" value="Cds6_C"/>
</dbReference>
<keyword evidence="4 7" id="KW-0133">Cell shape</keyword>
<dbReference type="GO" id="GO:0016740">
    <property type="term" value="F:transferase activity"/>
    <property type="evidence" value="ECO:0007669"/>
    <property type="project" value="UniProtKB-KW"/>
</dbReference>
<dbReference type="PANTHER" id="PTHR36699">
    <property type="entry name" value="LD-TRANSPEPTIDASE"/>
    <property type="match status" value="1"/>
</dbReference>
<dbReference type="Proteomes" id="UP000294829">
    <property type="component" value="Unassembled WGS sequence"/>
</dbReference>
<evidence type="ECO:0000313" key="9">
    <source>
        <dbReference type="EMBL" id="TDK68755.1"/>
    </source>
</evidence>
<feature type="active site" description="Nucleophile" evidence="7">
    <location>
        <position position="231"/>
    </location>
</feature>
<comment type="caution">
    <text evidence="9">The sequence shown here is derived from an EMBL/GenBank/DDBJ whole genome shotgun (WGS) entry which is preliminary data.</text>
</comment>
<comment type="similarity">
    <text evidence="2">Belongs to the YkuD family.</text>
</comment>
<keyword evidence="3" id="KW-0808">Transferase</keyword>
<dbReference type="GO" id="GO:0009252">
    <property type="term" value="P:peptidoglycan biosynthetic process"/>
    <property type="evidence" value="ECO:0007669"/>
    <property type="project" value="UniProtKB-UniPathway"/>
</dbReference>
<evidence type="ECO:0000259" key="8">
    <source>
        <dbReference type="PROSITE" id="PS52029"/>
    </source>
</evidence>
<dbReference type="OrthoDB" id="9809748at2"/>
<evidence type="ECO:0000256" key="5">
    <source>
        <dbReference type="ARBA" id="ARBA00022984"/>
    </source>
</evidence>
<dbReference type="PROSITE" id="PS52029">
    <property type="entry name" value="LD_TPASE"/>
    <property type="match status" value="1"/>
</dbReference>
<keyword evidence="6 7" id="KW-0961">Cell wall biogenesis/degradation</keyword>
<evidence type="ECO:0000256" key="2">
    <source>
        <dbReference type="ARBA" id="ARBA00005992"/>
    </source>
</evidence>
<evidence type="ECO:0000256" key="1">
    <source>
        <dbReference type="ARBA" id="ARBA00004752"/>
    </source>
</evidence>
<dbReference type="PANTHER" id="PTHR36699:SF1">
    <property type="entry name" value="L,D-TRANSPEPTIDASE YAFK-RELATED"/>
    <property type="match status" value="1"/>
</dbReference>
<comment type="pathway">
    <text evidence="1 7">Cell wall biogenesis; peptidoglycan biosynthesis.</text>
</comment>
<dbReference type="Gene3D" id="2.40.440.10">
    <property type="entry name" value="L,D-transpeptidase catalytic domain-like"/>
    <property type="match status" value="1"/>
</dbReference>
<dbReference type="AlphaFoldDB" id="A0A4R5W8U6"/>
<name>A0A4R5W8U6_9BURK</name>
<evidence type="ECO:0000256" key="4">
    <source>
        <dbReference type="ARBA" id="ARBA00022960"/>
    </source>
</evidence>
<dbReference type="GO" id="GO:0071555">
    <property type="term" value="P:cell wall organization"/>
    <property type="evidence" value="ECO:0007669"/>
    <property type="project" value="UniProtKB-UniRule"/>
</dbReference>
<evidence type="ECO:0000256" key="6">
    <source>
        <dbReference type="ARBA" id="ARBA00023316"/>
    </source>
</evidence>
<keyword evidence="5 7" id="KW-0573">Peptidoglycan synthesis</keyword>